<evidence type="ECO:0000313" key="6">
    <source>
        <dbReference type="Proteomes" id="UP000001226"/>
    </source>
</evidence>
<comment type="similarity">
    <text evidence="2 4">Belongs to the YejK family.</text>
</comment>
<dbReference type="GO" id="GO:0003727">
    <property type="term" value="F:single-stranded RNA binding"/>
    <property type="evidence" value="ECO:0007669"/>
    <property type="project" value="TreeGrafter"/>
</dbReference>
<proteinExistence type="inferred from homology"/>
<protein>
    <recommendedName>
        <fullName evidence="4">Nucleoid-associated protein APP7_0453</fullName>
    </recommendedName>
</protein>
<dbReference type="EMBL" id="CP001091">
    <property type="protein sequence ID" value="ACE61105.1"/>
    <property type="molecule type" value="Genomic_DNA"/>
</dbReference>
<dbReference type="HAMAP" id="MF_00730">
    <property type="entry name" value="NdpA"/>
    <property type="match status" value="1"/>
</dbReference>
<dbReference type="InterPro" id="IPR007358">
    <property type="entry name" value="Nucleoid_associated_NdpA"/>
</dbReference>
<dbReference type="GO" id="GO:0005737">
    <property type="term" value="C:cytoplasm"/>
    <property type="evidence" value="ECO:0007669"/>
    <property type="project" value="UniProtKB-UniRule"/>
</dbReference>
<gene>
    <name evidence="5" type="ordered locus">APP7_0453</name>
</gene>
<evidence type="ECO:0000256" key="2">
    <source>
        <dbReference type="ARBA" id="ARBA00009035"/>
    </source>
</evidence>
<dbReference type="KEGG" id="apa:APP7_0453"/>
<dbReference type="AlphaFoldDB" id="B3H0U3"/>
<evidence type="ECO:0000256" key="1">
    <source>
        <dbReference type="ARBA" id="ARBA00004453"/>
    </source>
</evidence>
<dbReference type="NCBIfam" id="NF001557">
    <property type="entry name" value="PRK00378.1"/>
    <property type="match status" value="1"/>
</dbReference>
<evidence type="ECO:0000256" key="4">
    <source>
        <dbReference type="HAMAP-Rule" id="MF_00730"/>
    </source>
</evidence>
<accession>B3H0U3</accession>
<dbReference type="GO" id="GO:0043590">
    <property type="term" value="C:bacterial nucleoid"/>
    <property type="evidence" value="ECO:0007669"/>
    <property type="project" value="TreeGrafter"/>
</dbReference>
<dbReference type="Pfam" id="PF04245">
    <property type="entry name" value="NA37"/>
    <property type="match status" value="1"/>
</dbReference>
<name>B3H0U3_ACTP7</name>
<dbReference type="HOGENOM" id="CLU_063050_0_1_6"/>
<organism evidence="5 6">
    <name type="scientific">Actinobacillus pleuropneumoniae serotype 7 (strain AP76)</name>
    <dbReference type="NCBI Taxonomy" id="537457"/>
    <lineage>
        <taxon>Bacteria</taxon>
        <taxon>Pseudomonadati</taxon>
        <taxon>Pseudomonadota</taxon>
        <taxon>Gammaproteobacteria</taxon>
        <taxon>Pasteurellales</taxon>
        <taxon>Pasteurellaceae</taxon>
        <taxon>Actinobacillus</taxon>
    </lineage>
</organism>
<reference evidence="6" key="1">
    <citation type="submission" date="2008-06" db="EMBL/GenBank/DDBJ databases">
        <title>Genome and proteome analysis of A. pleuropneumoniae serotype 7.</title>
        <authorList>
            <person name="Linke B."/>
            <person name="Buettner F."/>
            <person name="Martinez-Arias R."/>
            <person name="Goesmann A."/>
            <person name="Baltes N."/>
            <person name="Tegetmeyer H."/>
            <person name="Singh M."/>
            <person name="Gerlach G.F."/>
        </authorList>
    </citation>
    <scope>NUCLEOTIDE SEQUENCE [LARGE SCALE GENOMIC DNA]</scope>
    <source>
        <strain evidence="6">AP76</strain>
    </source>
</reference>
<keyword evidence="3 4" id="KW-0963">Cytoplasm</keyword>
<evidence type="ECO:0000313" key="5">
    <source>
        <dbReference type="EMBL" id="ACE61105.1"/>
    </source>
</evidence>
<dbReference type="Proteomes" id="UP000001226">
    <property type="component" value="Chromosome"/>
</dbReference>
<dbReference type="PANTHER" id="PTHR38772">
    <property type="match status" value="1"/>
</dbReference>
<sequence>MIISPTFYFYPYLKRNSMSINVTEIVLHQIHQTEGETPELNTVLRDNLLAISPEVEQMMLQLHQAYQSKAKAYGIFKNESIFAQQLNRLLEQETDFLPFSHSCAKMLSSELAKYPFASGGTFILCRYNFLATDYLFIALIDSRTSMLVDDQLEIKRTEYLDITQYDIACRINLTELKINAQSNRYLTFIKGRVGRKIADFFMDFLSAEEGLNPQLQNQTLLQAVSDYCDQGELSAPQTREVKKQVFEYCKGQINSGEEIALSELSEALPTLNEVDFAQFTQEQEYGLEENIPPVRNALKTLTKYSGSGKGVTISFNADLLGERLIWDELNDTLTIKGLPANLRDQLARNK</sequence>
<dbReference type="PANTHER" id="PTHR38772:SF1">
    <property type="entry name" value="NUCLEOID-ASSOCIATED PROTEIN YEJK"/>
    <property type="match status" value="1"/>
</dbReference>
<evidence type="ECO:0000256" key="3">
    <source>
        <dbReference type="ARBA" id="ARBA00022490"/>
    </source>
</evidence>
<dbReference type="GO" id="GO:0003690">
    <property type="term" value="F:double-stranded DNA binding"/>
    <property type="evidence" value="ECO:0007669"/>
    <property type="project" value="TreeGrafter"/>
</dbReference>
<comment type="subcellular location">
    <subcellularLocation>
        <location evidence="1 4">Cytoplasm</location>
        <location evidence="1 4">Nucleoid</location>
    </subcellularLocation>
</comment>